<evidence type="ECO:0000256" key="2">
    <source>
        <dbReference type="SAM" id="MobiDB-lite"/>
    </source>
</evidence>
<evidence type="ECO:0000313" key="3">
    <source>
        <dbReference type="EMBL" id="EPS32568.1"/>
    </source>
</evidence>
<dbReference type="AlphaFoldDB" id="S8B189"/>
<reference evidence="3 4" key="1">
    <citation type="journal article" date="2013" name="PLoS ONE">
        <title>Genomic and secretomic analyses reveal unique features of the lignocellulolytic enzyme system of Penicillium decumbens.</title>
        <authorList>
            <person name="Liu G."/>
            <person name="Zhang L."/>
            <person name="Wei X."/>
            <person name="Zou G."/>
            <person name="Qin Y."/>
            <person name="Ma L."/>
            <person name="Li J."/>
            <person name="Zheng H."/>
            <person name="Wang S."/>
            <person name="Wang C."/>
            <person name="Xun L."/>
            <person name="Zhao G.-P."/>
            <person name="Zhou Z."/>
            <person name="Qu Y."/>
        </authorList>
    </citation>
    <scope>NUCLEOTIDE SEQUENCE [LARGE SCALE GENOMIC DNA]</scope>
    <source>
        <strain evidence="4">114-2 / CGMCC 5302</strain>
    </source>
</reference>
<sequence length="790" mass="88960">MQSMWSRAAPSQASCRCVSCLSTVTNSVTSRSATAASKRKLRIGNSVTALYTSIFAAAALADAKAKTKRRDDLAEKIAAVKAEVTELVDEEQRLLESLLSRRKSRGINRVLLDQGLGGMVFPQRGRQRTTLSQPARSFHTTRRLGIQSSQADENVPVPTEEFGHLDLQEAEASALRAAMNEALPDWVVGDTARIKAVQKLALKQFAIRILLRPSIAHKYAGVPMNYGADFDVPPVDVNNLLNELNVIRRQMNALLHKRNVDLSDAIEDFDAMRSEEAKENDRRLDEELREYVQLFTSQQMSLQELLLRISSNLIKSADPDRTAAFRELLIVFTQTRQNDLNDLLLQSLLPNRFYLSTSLIVTIISFFRKSKNLKDFDLFLQMLSGEGYTVNLGAIGLFRRRKINGLTTVIPPLYGSSTVIYTELIAAALRFNQPDRADAWLQAARKSGFFDNFNTLFTYIRFYSIRQDWERGLNALKRAVTYLVSSTDLSPRLVERLLLYMVHLCDSCCQKEVSQNLISAAVHCGFNPNIPYQHNDITPLVDQEGQRWKKAAEMAPQHNLSRPLWQKCYDFAHDFGQQLNHLDTAEDDLTSRKLNRLAAVHAHDALSAVLPRHNEQSLDRLPVSDPANSAQNQSSSNEEIAALKNEVSQLRQLVYEMRKYHIEASFKRDIHHDLEYEDSLLKSSHSPAPQSSPHETHNPSSRSRRTSMSVEFERSSPPVERDEQAAPSSNFSFRPAQVMMGPAHVQDHSIDTADVQMPRPTQSPSQKSSRARKNARKSFTVSSQSAAGRA</sequence>
<dbReference type="EMBL" id="KB644414">
    <property type="protein sequence ID" value="EPS32568.1"/>
    <property type="molecule type" value="Genomic_DNA"/>
</dbReference>
<feature type="coiled-coil region" evidence="1">
    <location>
        <begin position="237"/>
        <end position="294"/>
    </location>
</feature>
<keyword evidence="1" id="KW-0175">Coiled coil</keyword>
<protein>
    <submittedName>
        <fullName evidence="3">Uncharacterized protein</fullName>
    </submittedName>
</protein>
<gene>
    <name evidence="3" type="ORF">PDE_07528</name>
</gene>
<organism evidence="3 4">
    <name type="scientific">Penicillium oxalicum (strain 114-2 / CGMCC 5302)</name>
    <name type="common">Penicillium decumbens</name>
    <dbReference type="NCBI Taxonomy" id="933388"/>
    <lineage>
        <taxon>Eukaryota</taxon>
        <taxon>Fungi</taxon>
        <taxon>Dikarya</taxon>
        <taxon>Ascomycota</taxon>
        <taxon>Pezizomycotina</taxon>
        <taxon>Eurotiomycetes</taxon>
        <taxon>Eurotiomycetidae</taxon>
        <taxon>Eurotiales</taxon>
        <taxon>Aspergillaceae</taxon>
        <taxon>Penicillium</taxon>
    </lineage>
</organism>
<proteinExistence type="predicted"/>
<feature type="compositionally biased region" description="Polar residues" evidence="2">
    <location>
        <begin position="777"/>
        <end position="790"/>
    </location>
</feature>
<dbReference type="STRING" id="933388.S8B189"/>
<feature type="compositionally biased region" description="Low complexity" evidence="2">
    <location>
        <begin position="683"/>
        <end position="693"/>
    </location>
</feature>
<dbReference type="PhylomeDB" id="S8B189"/>
<feature type="region of interest" description="Disordered" evidence="2">
    <location>
        <begin position="619"/>
        <end position="638"/>
    </location>
</feature>
<feature type="compositionally biased region" description="Basic and acidic residues" evidence="2">
    <location>
        <begin position="711"/>
        <end position="724"/>
    </location>
</feature>
<feature type="compositionally biased region" description="Polar residues" evidence="2">
    <location>
        <begin position="759"/>
        <end position="768"/>
    </location>
</feature>
<feature type="compositionally biased region" description="Polar residues" evidence="2">
    <location>
        <begin position="698"/>
        <end position="709"/>
    </location>
</feature>
<dbReference type="OrthoDB" id="185373at2759"/>
<dbReference type="HOGENOM" id="CLU_020134_0_0_1"/>
<evidence type="ECO:0000313" key="4">
    <source>
        <dbReference type="Proteomes" id="UP000019376"/>
    </source>
</evidence>
<name>S8B189_PENO1</name>
<dbReference type="eggNOG" id="ENOG502SDIM">
    <property type="taxonomic scope" value="Eukaryota"/>
</dbReference>
<feature type="compositionally biased region" description="Low complexity" evidence="2">
    <location>
        <begin position="627"/>
        <end position="637"/>
    </location>
</feature>
<accession>S8B189</accession>
<evidence type="ECO:0000256" key="1">
    <source>
        <dbReference type="SAM" id="Coils"/>
    </source>
</evidence>
<keyword evidence="4" id="KW-1185">Reference proteome</keyword>
<feature type="region of interest" description="Disordered" evidence="2">
    <location>
        <begin position="680"/>
        <end position="790"/>
    </location>
</feature>
<dbReference type="Proteomes" id="UP000019376">
    <property type="component" value="Unassembled WGS sequence"/>
</dbReference>
<feature type="coiled-coil region" evidence="1">
    <location>
        <begin position="63"/>
        <end position="101"/>
    </location>
</feature>